<dbReference type="SUPFAM" id="SSF141091">
    <property type="entry name" value="L21p-like"/>
    <property type="match status" value="1"/>
</dbReference>
<evidence type="ECO:0000313" key="8">
    <source>
        <dbReference type="Proteomes" id="UP000187209"/>
    </source>
</evidence>
<dbReference type="InterPro" id="IPR001787">
    <property type="entry name" value="Ribosomal_bL21"/>
</dbReference>
<dbReference type="AlphaFoldDB" id="A0A1R2CXL7"/>
<dbReference type="InterPro" id="IPR036164">
    <property type="entry name" value="bL21-like_sf"/>
</dbReference>
<protein>
    <recommendedName>
        <fullName evidence="6">Large ribosomal subunit protein bL21m</fullName>
    </recommendedName>
</protein>
<dbReference type="Pfam" id="PF00829">
    <property type="entry name" value="Ribosomal_L21p"/>
    <property type="match status" value="1"/>
</dbReference>
<dbReference type="GO" id="GO:0019843">
    <property type="term" value="F:rRNA binding"/>
    <property type="evidence" value="ECO:0007669"/>
    <property type="project" value="UniProtKB-KW"/>
</dbReference>
<dbReference type="EMBL" id="MPUH01000037">
    <property type="protein sequence ID" value="OMJ93758.1"/>
    <property type="molecule type" value="Genomic_DNA"/>
</dbReference>
<evidence type="ECO:0000256" key="3">
    <source>
        <dbReference type="ARBA" id="ARBA00022884"/>
    </source>
</evidence>
<evidence type="ECO:0000256" key="2">
    <source>
        <dbReference type="ARBA" id="ARBA00022730"/>
    </source>
</evidence>
<dbReference type="InterPro" id="IPR028909">
    <property type="entry name" value="bL21-like"/>
</dbReference>
<dbReference type="PROSITE" id="PS01169">
    <property type="entry name" value="RIBOSOMAL_L21"/>
    <property type="match status" value="1"/>
</dbReference>
<evidence type="ECO:0000256" key="5">
    <source>
        <dbReference type="ARBA" id="ARBA00023274"/>
    </source>
</evidence>
<name>A0A1R2CXL7_9CILI</name>
<comment type="caution">
    <text evidence="7">The sequence shown here is derived from an EMBL/GenBank/DDBJ whole genome shotgun (WGS) entry which is preliminary data.</text>
</comment>
<dbReference type="PANTHER" id="PTHR21349:SF0">
    <property type="entry name" value="LARGE RIBOSOMAL SUBUNIT PROTEIN BL21M"/>
    <property type="match status" value="1"/>
</dbReference>
<keyword evidence="5" id="KW-0687">Ribonucleoprotein</keyword>
<comment type="similarity">
    <text evidence="1">Belongs to the bacterial ribosomal protein bL21 family.</text>
</comment>
<sequence length="214" mass="25433">MLRIPLRFMRSLFANRTTEWAKKDWKEVNEIHQESQIDPLYRKMKYKWQHPLELKKQYRERREEREKSLEKVPSQEGKLVIHSVTPIESVALPRDDQIFAVLKISGFQYKVTKDDLVMSEKLPYDIGQQIVFETVMLLGTPQYTLIGRPVVSNARVYATVEQQTLSDKIIVFKKKRRKGYKKNKGHRQEITILRVDKIEHEIKDQPASLFLPIR</sequence>
<dbReference type="HAMAP" id="MF_01363">
    <property type="entry name" value="Ribosomal_bL21"/>
    <property type="match status" value="1"/>
</dbReference>
<dbReference type="GO" id="GO:0006412">
    <property type="term" value="P:translation"/>
    <property type="evidence" value="ECO:0007669"/>
    <property type="project" value="InterPro"/>
</dbReference>
<evidence type="ECO:0000256" key="6">
    <source>
        <dbReference type="ARBA" id="ARBA00044129"/>
    </source>
</evidence>
<evidence type="ECO:0000256" key="1">
    <source>
        <dbReference type="ARBA" id="ARBA00008563"/>
    </source>
</evidence>
<dbReference type="NCBIfam" id="TIGR00061">
    <property type="entry name" value="L21"/>
    <property type="match status" value="1"/>
</dbReference>
<organism evidence="7 8">
    <name type="scientific">Stentor coeruleus</name>
    <dbReference type="NCBI Taxonomy" id="5963"/>
    <lineage>
        <taxon>Eukaryota</taxon>
        <taxon>Sar</taxon>
        <taxon>Alveolata</taxon>
        <taxon>Ciliophora</taxon>
        <taxon>Postciliodesmatophora</taxon>
        <taxon>Heterotrichea</taxon>
        <taxon>Heterotrichida</taxon>
        <taxon>Stentoridae</taxon>
        <taxon>Stentor</taxon>
    </lineage>
</organism>
<keyword evidence="8" id="KW-1185">Reference proteome</keyword>
<dbReference type="GO" id="GO:0003735">
    <property type="term" value="F:structural constituent of ribosome"/>
    <property type="evidence" value="ECO:0007669"/>
    <property type="project" value="InterPro"/>
</dbReference>
<evidence type="ECO:0000256" key="4">
    <source>
        <dbReference type="ARBA" id="ARBA00022980"/>
    </source>
</evidence>
<dbReference type="InterPro" id="IPR018258">
    <property type="entry name" value="Ribosomal_bL21_CS"/>
</dbReference>
<gene>
    <name evidence="7" type="ORF">SteCoe_3202</name>
</gene>
<reference evidence="7 8" key="1">
    <citation type="submission" date="2016-11" db="EMBL/GenBank/DDBJ databases">
        <title>The macronuclear genome of Stentor coeruleus: a giant cell with tiny introns.</title>
        <authorList>
            <person name="Slabodnick M."/>
            <person name="Ruby J.G."/>
            <person name="Reiff S.B."/>
            <person name="Swart E.C."/>
            <person name="Gosai S."/>
            <person name="Prabakaran S."/>
            <person name="Witkowska E."/>
            <person name="Larue G.E."/>
            <person name="Fisher S."/>
            <person name="Freeman R.M."/>
            <person name="Gunawardena J."/>
            <person name="Chu W."/>
            <person name="Stover N.A."/>
            <person name="Gregory B.D."/>
            <person name="Nowacki M."/>
            <person name="Derisi J."/>
            <person name="Roy S.W."/>
            <person name="Marshall W.F."/>
            <person name="Sood P."/>
        </authorList>
    </citation>
    <scope>NUCLEOTIDE SEQUENCE [LARGE SCALE GENOMIC DNA]</scope>
    <source>
        <strain evidence="7">WM001</strain>
    </source>
</reference>
<keyword evidence="4" id="KW-0689">Ribosomal protein</keyword>
<proteinExistence type="inferred from homology"/>
<accession>A0A1R2CXL7</accession>
<evidence type="ECO:0000313" key="7">
    <source>
        <dbReference type="EMBL" id="OMJ93758.1"/>
    </source>
</evidence>
<dbReference type="PANTHER" id="PTHR21349">
    <property type="entry name" value="50S RIBOSOMAL PROTEIN L21"/>
    <property type="match status" value="1"/>
</dbReference>
<dbReference type="GO" id="GO:0005762">
    <property type="term" value="C:mitochondrial large ribosomal subunit"/>
    <property type="evidence" value="ECO:0007669"/>
    <property type="project" value="TreeGrafter"/>
</dbReference>
<keyword evidence="3" id="KW-0694">RNA-binding</keyword>
<dbReference type="Proteomes" id="UP000187209">
    <property type="component" value="Unassembled WGS sequence"/>
</dbReference>
<keyword evidence="2" id="KW-0699">rRNA-binding</keyword>
<dbReference type="OrthoDB" id="5994at2759"/>